<proteinExistence type="predicted"/>
<dbReference type="HOGENOM" id="CLU_092329_0_0_11"/>
<dbReference type="Pfam" id="PF05257">
    <property type="entry name" value="CHAP"/>
    <property type="match status" value="1"/>
</dbReference>
<evidence type="ECO:0000313" key="5">
    <source>
        <dbReference type="Proteomes" id="UP000000849"/>
    </source>
</evidence>
<dbReference type="SUPFAM" id="SSF54001">
    <property type="entry name" value="Cysteine proteinases"/>
    <property type="match status" value="1"/>
</dbReference>
<keyword evidence="2" id="KW-0812">Transmembrane</keyword>
<feature type="transmembrane region" description="Helical" evidence="2">
    <location>
        <begin position="30"/>
        <end position="51"/>
    </location>
</feature>
<keyword evidence="5" id="KW-1185">Reference proteome</keyword>
<name>D5UFK8_CELFN</name>
<evidence type="ECO:0000313" key="4">
    <source>
        <dbReference type="EMBL" id="ADG72967.1"/>
    </source>
</evidence>
<dbReference type="eggNOG" id="COG4991">
    <property type="taxonomic scope" value="Bacteria"/>
</dbReference>
<dbReference type="Gene3D" id="3.90.1720.10">
    <property type="entry name" value="endopeptidase domain like (from Nostoc punctiforme)"/>
    <property type="match status" value="1"/>
</dbReference>
<keyword evidence="2" id="KW-0472">Membrane</keyword>
<dbReference type="InterPro" id="IPR007921">
    <property type="entry name" value="CHAP_dom"/>
</dbReference>
<keyword evidence="2" id="KW-1133">Transmembrane helix</keyword>
<dbReference type="PROSITE" id="PS50911">
    <property type="entry name" value="CHAP"/>
    <property type="match status" value="1"/>
</dbReference>
<sequence>MDRYGSSVLDPVTTSPDSDRRVTARARRGAATAIAVALAVTLGATSAAAAFTARVISGHGVSYVNVRNQASTAGPVVRTIPAGAAVSLDCYAYGQAITGPYGTSTIWYRLVGGGWVTDSLLETGSNSTVTGPCSTSGRSWGQTTSTNTGVWDQCTWGAKEKFREYSGVYPNITGNARQWYDSARANGWTTVLDAQVSSIVVFQPGVHGADATYGHVGWVDAIERRADGLYVHVVEMNYANQGHTWHTRWVKDVVGMSFILAPR</sequence>
<dbReference type="STRING" id="446466.Cfla_0047"/>
<evidence type="ECO:0000256" key="2">
    <source>
        <dbReference type="SAM" id="Phobius"/>
    </source>
</evidence>
<dbReference type="RefSeq" id="WP_013115301.1">
    <property type="nucleotide sequence ID" value="NC_014151.1"/>
</dbReference>
<dbReference type="KEGG" id="cfl:Cfla_0047"/>
<evidence type="ECO:0000259" key="3">
    <source>
        <dbReference type="PROSITE" id="PS50911"/>
    </source>
</evidence>
<dbReference type="OrthoDB" id="5150337at2"/>
<dbReference type="Proteomes" id="UP000000849">
    <property type="component" value="Chromosome"/>
</dbReference>
<accession>D5UFK8</accession>
<dbReference type="AlphaFoldDB" id="D5UFK8"/>
<dbReference type="InterPro" id="IPR038765">
    <property type="entry name" value="Papain-like_cys_pep_sf"/>
</dbReference>
<feature type="region of interest" description="Disordered" evidence="1">
    <location>
        <begin position="1"/>
        <end position="22"/>
    </location>
</feature>
<protein>
    <submittedName>
        <fullName evidence="4">CHAP domain containing protein</fullName>
    </submittedName>
</protein>
<dbReference type="EMBL" id="CP001964">
    <property type="protein sequence ID" value="ADG72967.1"/>
    <property type="molecule type" value="Genomic_DNA"/>
</dbReference>
<organism evidence="4 5">
    <name type="scientific">Cellulomonas flavigena (strain ATCC 482 / DSM 20109 / BCRC 11376 / JCM 18109 / NBRC 3775 / NCIMB 8073 / NRS 134)</name>
    <dbReference type="NCBI Taxonomy" id="446466"/>
    <lineage>
        <taxon>Bacteria</taxon>
        <taxon>Bacillati</taxon>
        <taxon>Actinomycetota</taxon>
        <taxon>Actinomycetes</taxon>
        <taxon>Micrococcales</taxon>
        <taxon>Cellulomonadaceae</taxon>
        <taxon>Cellulomonas</taxon>
    </lineage>
</organism>
<dbReference type="eggNOG" id="COG3942">
    <property type="taxonomic scope" value="Bacteria"/>
</dbReference>
<gene>
    <name evidence="4" type="ordered locus">Cfla_0047</name>
</gene>
<feature type="domain" description="Peptidase C51" evidence="3">
    <location>
        <begin position="129"/>
        <end position="260"/>
    </location>
</feature>
<evidence type="ECO:0000256" key="1">
    <source>
        <dbReference type="SAM" id="MobiDB-lite"/>
    </source>
</evidence>
<reference evidence="4 5" key="1">
    <citation type="journal article" date="2010" name="Stand. Genomic Sci.">
        <title>Complete genome sequence of Cellulomonas flavigena type strain (134).</title>
        <authorList>
            <person name="Abt B."/>
            <person name="Foster B."/>
            <person name="Lapidus A."/>
            <person name="Clum A."/>
            <person name="Sun H."/>
            <person name="Pukall R."/>
            <person name="Lucas S."/>
            <person name="Glavina Del Rio T."/>
            <person name="Nolan M."/>
            <person name="Tice H."/>
            <person name="Cheng J.F."/>
            <person name="Pitluck S."/>
            <person name="Liolios K."/>
            <person name="Ivanova N."/>
            <person name="Mavromatis K."/>
            <person name="Ovchinnikova G."/>
            <person name="Pati A."/>
            <person name="Goodwin L."/>
            <person name="Chen A."/>
            <person name="Palaniappan K."/>
            <person name="Land M."/>
            <person name="Hauser L."/>
            <person name="Chang Y.J."/>
            <person name="Jeffries C.D."/>
            <person name="Rohde M."/>
            <person name="Goker M."/>
            <person name="Woyke T."/>
            <person name="Bristow J."/>
            <person name="Eisen J.A."/>
            <person name="Markowitz V."/>
            <person name="Hugenholtz P."/>
            <person name="Kyrpides N.C."/>
            <person name="Klenk H.P."/>
        </authorList>
    </citation>
    <scope>NUCLEOTIDE SEQUENCE [LARGE SCALE GENOMIC DNA]</scope>
    <source>
        <strain evidence="5">ATCC 482 / DSM 20109 / BCRC 11376 / JCM 18109 / NBRC 3775 / NCIMB 8073 / NRS 134</strain>
    </source>
</reference>